<dbReference type="RefSeq" id="WP_169254645.1">
    <property type="nucleotide sequence ID" value="NZ_WTVN01000003.1"/>
</dbReference>
<evidence type="ECO:0000313" key="2">
    <source>
        <dbReference type="Proteomes" id="UP000623795"/>
    </source>
</evidence>
<gene>
    <name evidence="1" type="ORF">GPA22_03110</name>
</gene>
<reference evidence="1 2" key="1">
    <citation type="submission" date="2019-12" db="EMBL/GenBank/DDBJ databases">
        <title>Comparative genomics gives insights into the taxonomy of the Azoarcus-Aromatoleum group and reveals separate origins of nif in the plant-associated Azoarcus and non-plant-associated Aromatoleum sub-groups.</title>
        <authorList>
            <person name="Lafos M."/>
            <person name="Maluk M."/>
            <person name="Batista M."/>
            <person name="Junghare M."/>
            <person name="Carmona M."/>
            <person name="Faoro H."/>
            <person name="Cruz L.M."/>
            <person name="Battistoni F."/>
            <person name="De Souza E."/>
            <person name="Pedrosa F."/>
            <person name="Chen W.-M."/>
            <person name="Poole P.S."/>
            <person name="Dixon R.A."/>
            <person name="James E.K."/>
        </authorList>
    </citation>
    <scope>NUCLEOTIDE SEQUENCE [LARGE SCALE GENOMIC DNA]</scope>
    <source>
        <strain evidence="1 2">Td21</strain>
    </source>
</reference>
<accession>A0ABX1PTE1</accession>
<organism evidence="1 2">
    <name type="scientific">Aromatoleum toluvorans</name>
    <dbReference type="NCBI Taxonomy" id="92002"/>
    <lineage>
        <taxon>Bacteria</taxon>
        <taxon>Pseudomonadati</taxon>
        <taxon>Pseudomonadota</taxon>
        <taxon>Betaproteobacteria</taxon>
        <taxon>Rhodocyclales</taxon>
        <taxon>Rhodocyclaceae</taxon>
        <taxon>Aromatoleum</taxon>
    </lineage>
</organism>
<protein>
    <submittedName>
        <fullName evidence="1">Uncharacterized protein</fullName>
    </submittedName>
</protein>
<sequence length="169" mass="18856">MGVVFAKTAKGQEEFVSRSGGLSPRVRRVLILVDGRRTVSELRELVAADDLTHTLGSLEELGMIEVSRPESASAAGQEPVEPLPSITAFRELPAARNARELEMARNFMINTLKNFCSLYGPISLMSNINSADSHEGLRDLYPEWYRLIVDSRSGRRRAEDLRNDLLKVL</sequence>
<evidence type="ECO:0000313" key="1">
    <source>
        <dbReference type="EMBL" id="NMG42723.1"/>
    </source>
</evidence>
<dbReference type="Proteomes" id="UP000623795">
    <property type="component" value="Unassembled WGS sequence"/>
</dbReference>
<dbReference type="EMBL" id="WTVN01000003">
    <property type="protein sequence ID" value="NMG42723.1"/>
    <property type="molecule type" value="Genomic_DNA"/>
</dbReference>
<name>A0ABX1PTE1_9RHOO</name>
<keyword evidence="2" id="KW-1185">Reference proteome</keyword>
<comment type="caution">
    <text evidence="1">The sequence shown here is derived from an EMBL/GenBank/DDBJ whole genome shotgun (WGS) entry which is preliminary data.</text>
</comment>
<proteinExistence type="predicted"/>